<dbReference type="GO" id="GO:0030424">
    <property type="term" value="C:axon"/>
    <property type="evidence" value="ECO:0007669"/>
    <property type="project" value="TreeGrafter"/>
</dbReference>
<comment type="caution">
    <text evidence="5">The sequence shown here is derived from an EMBL/GenBank/DDBJ whole genome shotgun (WGS) entry which is preliminary data.</text>
</comment>
<accession>A0AAD7R4U6</accession>
<dbReference type="InterPro" id="IPR036179">
    <property type="entry name" value="Ig-like_dom_sf"/>
</dbReference>
<evidence type="ECO:0000256" key="1">
    <source>
        <dbReference type="ARBA" id="ARBA00022729"/>
    </source>
</evidence>
<dbReference type="GO" id="GO:0005886">
    <property type="term" value="C:plasma membrane"/>
    <property type="evidence" value="ECO:0007669"/>
    <property type="project" value="TreeGrafter"/>
</dbReference>
<dbReference type="SUPFAM" id="SSF48726">
    <property type="entry name" value="Immunoglobulin"/>
    <property type="match status" value="2"/>
</dbReference>
<dbReference type="Pfam" id="PF13927">
    <property type="entry name" value="Ig_3"/>
    <property type="match status" value="1"/>
</dbReference>
<dbReference type="InterPro" id="IPR003598">
    <property type="entry name" value="Ig_sub2"/>
</dbReference>
<feature type="signal peptide" evidence="3">
    <location>
        <begin position="1"/>
        <end position="16"/>
    </location>
</feature>
<dbReference type="InterPro" id="IPR050958">
    <property type="entry name" value="Cell_Adh-Cytoskel_Orgn"/>
</dbReference>
<organism evidence="5 6">
    <name type="scientific">Aldrovandia affinis</name>
    <dbReference type="NCBI Taxonomy" id="143900"/>
    <lineage>
        <taxon>Eukaryota</taxon>
        <taxon>Metazoa</taxon>
        <taxon>Chordata</taxon>
        <taxon>Craniata</taxon>
        <taxon>Vertebrata</taxon>
        <taxon>Euteleostomi</taxon>
        <taxon>Actinopterygii</taxon>
        <taxon>Neopterygii</taxon>
        <taxon>Teleostei</taxon>
        <taxon>Notacanthiformes</taxon>
        <taxon>Halosauridae</taxon>
        <taxon>Aldrovandia</taxon>
    </lineage>
</organism>
<gene>
    <name evidence="5" type="ORF">AAFF_G00379850</name>
</gene>
<dbReference type="InterPro" id="IPR013783">
    <property type="entry name" value="Ig-like_fold"/>
</dbReference>
<dbReference type="GO" id="GO:0007156">
    <property type="term" value="P:homophilic cell adhesion via plasma membrane adhesion molecules"/>
    <property type="evidence" value="ECO:0007669"/>
    <property type="project" value="TreeGrafter"/>
</dbReference>
<evidence type="ECO:0000256" key="2">
    <source>
        <dbReference type="ARBA" id="ARBA00023157"/>
    </source>
</evidence>
<dbReference type="InterPro" id="IPR003599">
    <property type="entry name" value="Ig_sub"/>
</dbReference>
<dbReference type="Proteomes" id="UP001221898">
    <property type="component" value="Unassembled WGS sequence"/>
</dbReference>
<sequence length="162" mass="17570">MFSAWCLLVPLSCALSAVPAMISSVSSDVSVMEGGNVSLFCTARGKPEPTVSWRAVNHPAKKYPSGEQLDIRGIAREQAGEYECSAQNGVSAPSTKTLRVTVNYPPTIREMKFTRSALTALLRCDALGAPTPAFEWYRGSKRLTAGHGTRIQTLGSHSWSWH</sequence>
<dbReference type="SMART" id="SM00408">
    <property type="entry name" value="IGc2"/>
    <property type="match status" value="1"/>
</dbReference>
<dbReference type="GO" id="GO:0008046">
    <property type="term" value="F:axon guidance receptor activity"/>
    <property type="evidence" value="ECO:0007669"/>
    <property type="project" value="TreeGrafter"/>
</dbReference>
<dbReference type="Gene3D" id="2.60.40.10">
    <property type="entry name" value="Immunoglobulins"/>
    <property type="match status" value="2"/>
</dbReference>
<proteinExistence type="predicted"/>
<feature type="domain" description="Ig-like" evidence="4">
    <location>
        <begin position="19"/>
        <end position="101"/>
    </location>
</feature>
<dbReference type="EMBL" id="JAINUG010000695">
    <property type="protein sequence ID" value="KAJ8362325.1"/>
    <property type="molecule type" value="Genomic_DNA"/>
</dbReference>
<dbReference type="GO" id="GO:0043025">
    <property type="term" value="C:neuronal cell body"/>
    <property type="evidence" value="ECO:0007669"/>
    <property type="project" value="TreeGrafter"/>
</dbReference>
<dbReference type="PANTHER" id="PTHR45080">
    <property type="entry name" value="CONTACTIN 5"/>
    <property type="match status" value="1"/>
</dbReference>
<dbReference type="InterPro" id="IPR007110">
    <property type="entry name" value="Ig-like_dom"/>
</dbReference>
<evidence type="ECO:0000313" key="6">
    <source>
        <dbReference type="Proteomes" id="UP001221898"/>
    </source>
</evidence>
<dbReference type="PANTHER" id="PTHR45080:SF8">
    <property type="entry name" value="IG-LIKE DOMAIN-CONTAINING PROTEIN"/>
    <property type="match status" value="1"/>
</dbReference>
<dbReference type="GO" id="GO:0050808">
    <property type="term" value="P:synapse organization"/>
    <property type="evidence" value="ECO:0007669"/>
    <property type="project" value="TreeGrafter"/>
</dbReference>
<evidence type="ECO:0000259" key="4">
    <source>
        <dbReference type="PROSITE" id="PS50835"/>
    </source>
</evidence>
<feature type="chain" id="PRO_5041939124" description="Ig-like domain-containing protein" evidence="3">
    <location>
        <begin position="17"/>
        <end position="162"/>
    </location>
</feature>
<protein>
    <recommendedName>
        <fullName evidence="4">Ig-like domain-containing protein</fullName>
    </recommendedName>
</protein>
<keyword evidence="2" id="KW-1015">Disulfide bond</keyword>
<keyword evidence="1 3" id="KW-0732">Signal</keyword>
<keyword evidence="6" id="KW-1185">Reference proteome</keyword>
<dbReference type="PROSITE" id="PS50835">
    <property type="entry name" value="IG_LIKE"/>
    <property type="match status" value="1"/>
</dbReference>
<dbReference type="AlphaFoldDB" id="A0AAD7R4U6"/>
<evidence type="ECO:0000256" key="3">
    <source>
        <dbReference type="SAM" id="SignalP"/>
    </source>
</evidence>
<reference evidence="5" key="1">
    <citation type="journal article" date="2023" name="Science">
        <title>Genome structures resolve the early diversification of teleost fishes.</title>
        <authorList>
            <person name="Parey E."/>
            <person name="Louis A."/>
            <person name="Montfort J."/>
            <person name="Bouchez O."/>
            <person name="Roques C."/>
            <person name="Iampietro C."/>
            <person name="Lluch J."/>
            <person name="Castinel A."/>
            <person name="Donnadieu C."/>
            <person name="Desvignes T."/>
            <person name="Floi Bucao C."/>
            <person name="Jouanno E."/>
            <person name="Wen M."/>
            <person name="Mejri S."/>
            <person name="Dirks R."/>
            <person name="Jansen H."/>
            <person name="Henkel C."/>
            <person name="Chen W.J."/>
            <person name="Zahm M."/>
            <person name="Cabau C."/>
            <person name="Klopp C."/>
            <person name="Thompson A.W."/>
            <person name="Robinson-Rechavi M."/>
            <person name="Braasch I."/>
            <person name="Lecointre G."/>
            <person name="Bobe J."/>
            <person name="Postlethwait J.H."/>
            <person name="Berthelot C."/>
            <person name="Roest Crollius H."/>
            <person name="Guiguen Y."/>
        </authorList>
    </citation>
    <scope>NUCLEOTIDE SEQUENCE</scope>
    <source>
        <strain evidence="5">NC1722</strain>
    </source>
</reference>
<name>A0AAD7R4U6_9TELE</name>
<evidence type="ECO:0000313" key="5">
    <source>
        <dbReference type="EMBL" id="KAJ8362325.1"/>
    </source>
</evidence>
<dbReference type="SMART" id="SM00409">
    <property type="entry name" value="IG"/>
    <property type="match status" value="1"/>
</dbReference>